<evidence type="ECO:0000313" key="4">
    <source>
        <dbReference type="Proteomes" id="UP000003561"/>
    </source>
</evidence>
<evidence type="ECO:0000313" key="3">
    <source>
        <dbReference type="EMBL" id="EEG95356.1"/>
    </source>
</evidence>
<gene>
    <name evidence="3" type="ORF">ROSEINA2194_00752</name>
</gene>
<feature type="region of interest" description="Disordered" evidence="2">
    <location>
        <begin position="147"/>
        <end position="169"/>
    </location>
</feature>
<dbReference type="Pfam" id="PF05389">
    <property type="entry name" value="MecA"/>
    <property type="match status" value="1"/>
</dbReference>
<dbReference type="EMBL" id="ACFY01000033">
    <property type="protein sequence ID" value="EEG95356.1"/>
    <property type="molecule type" value="Genomic_DNA"/>
</dbReference>
<dbReference type="InterPro" id="IPR038471">
    <property type="entry name" value="MecA_C_sf"/>
</dbReference>
<dbReference type="Gene3D" id="3.30.70.1950">
    <property type="match status" value="1"/>
</dbReference>
<protein>
    <submittedName>
        <fullName evidence="3">Negative regulator of genetic competence (MecA)</fullName>
    </submittedName>
</protein>
<comment type="caution">
    <text evidence="3">The sequence shown here is derived from an EMBL/GenBank/DDBJ whole genome shotgun (WGS) entry which is preliminary data.</text>
</comment>
<evidence type="ECO:0000256" key="1">
    <source>
        <dbReference type="ARBA" id="ARBA00005397"/>
    </source>
</evidence>
<reference evidence="3 4" key="2">
    <citation type="submission" date="2009-03" db="EMBL/GenBank/DDBJ databases">
        <title>Draft genome sequence of Roseburia inulinivorans (DSM 16841).</title>
        <authorList>
            <person name="Sudarsanam P."/>
            <person name="Ley R."/>
            <person name="Guruge J."/>
            <person name="Turnbaugh P.J."/>
            <person name="Mahowald M."/>
            <person name="Liep D."/>
            <person name="Gordon J."/>
        </authorList>
    </citation>
    <scope>NUCLEOTIDE SEQUENCE [LARGE SCALE GENOMIC DNA]</scope>
    <source>
        <strain evidence="3 4">DSM 16841</strain>
    </source>
</reference>
<dbReference type="AlphaFoldDB" id="C0FPU9"/>
<dbReference type="Proteomes" id="UP000003561">
    <property type="component" value="Unassembled WGS sequence"/>
</dbReference>
<comment type="similarity">
    <text evidence="1">Belongs to the MecA family.</text>
</comment>
<dbReference type="InterPro" id="IPR008681">
    <property type="entry name" value="Neg-reg_MecA"/>
</dbReference>
<name>C0FPU9_9FIRM</name>
<proteinExistence type="inferred from homology"/>
<accession>C0FPU9</accession>
<dbReference type="PANTHER" id="PTHR39161:SF1">
    <property type="entry name" value="ADAPTER PROTEIN MECA 1"/>
    <property type="match status" value="1"/>
</dbReference>
<dbReference type="eggNOG" id="COG4862">
    <property type="taxonomic scope" value="Bacteria"/>
</dbReference>
<organism evidence="3 4">
    <name type="scientific">Roseburia inulinivorans DSM 16841</name>
    <dbReference type="NCBI Taxonomy" id="622312"/>
    <lineage>
        <taxon>Bacteria</taxon>
        <taxon>Bacillati</taxon>
        <taxon>Bacillota</taxon>
        <taxon>Clostridia</taxon>
        <taxon>Lachnospirales</taxon>
        <taxon>Lachnospiraceae</taxon>
        <taxon>Roseburia</taxon>
    </lineage>
</organism>
<evidence type="ECO:0000256" key="2">
    <source>
        <dbReference type="SAM" id="MobiDB-lite"/>
    </source>
</evidence>
<reference evidence="3 4" key="1">
    <citation type="submission" date="2009-02" db="EMBL/GenBank/DDBJ databases">
        <authorList>
            <person name="Fulton L."/>
            <person name="Clifton S."/>
            <person name="Fulton B."/>
            <person name="Xu J."/>
            <person name="Minx P."/>
            <person name="Pepin K.H."/>
            <person name="Johnson M."/>
            <person name="Bhonagiri V."/>
            <person name="Nash W.E."/>
            <person name="Mardis E.R."/>
            <person name="Wilson R.K."/>
        </authorList>
    </citation>
    <scope>NUCLEOTIDE SEQUENCE [LARGE SCALE GENOMIC DNA]</scope>
    <source>
        <strain evidence="3 4">DSM 16841</strain>
    </source>
</reference>
<dbReference type="PANTHER" id="PTHR39161">
    <property type="entry name" value="ADAPTER PROTEIN MECA"/>
    <property type="match status" value="1"/>
</dbReference>
<sequence length="274" mass="30940">MYSLQGFPDEGSDNMKIEKVNENQIRCTLTREDLAERQIKLSELAYGTEKAKMLFRDMMQQAAYEFGFEADDIPLMIEAIPLSADTIILVITKVEYPEELDTRFSRFSDPDPEDLYEDAMSGSVQNAAAAGADDILGLFRKIQEEHKKAAKEPEGDTQTAESSEKTAKEETPVNVLVDITKLFVFKNLDEVTRLAHILNSFYAGANDLYKSQTANRYYLLVSKSDQSPETFNKVCNILSEYAAQQPYTPAIGAFFREHYHMILQGNALQTLAEL</sequence>